<organism evidence="2 3">
    <name type="scientific">Ampelomyces quisqualis</name>
    <name type="common">Powdery mildew agent</name>
    <dbReference type="NCBI Taxonomy" id="50730"/>
    <lineage>
        <taxon>Eukaryota</taxon>
        <taxon>Fungi</taxon>
        <taxon>Dikarya</taxon>
        <taxon>Ascomycota</taxon>
        <taxon>Pezizomycotina</taxon>
        <taxon>Dothideomycetes</taxon>
        <taxon>Pleosporomycetidae</taxon>
        <taxon>Pleosporales</taxon>
        <taxon>Pleosporineae</taxon>
        <taxon>Phaeosphaeriaceae</taxon>
        <taxon>Ampelomyces</taxon>
    </lineage>
</organism>
<reference evidence="2" key="1">
    <citation type="journal article" date="2020" name="Stud. Mycol.">
        <title>101 Dothideomycetes genomes: a test case for predicting lifestyles and emergence of pathogens.</title>
        <authorList>
            <person name="Haridas S."/>
            <person name="Albert R."/>
            <person name="Binder M."/>
            <person name="Bloem J."/>
            <person name="Labutti K."/>
            <person name="Salamov A."/>
            <person name="Andreopoulos B."/>
            <person name="Baker S."/>
            <person name="Barry K."/>
            <person name="Bills G."/>
            <person name="Bluhm B."/>
            <person name="Cannon C."/>
            <person name="Castanera R."/>
            <person name="Culley D."/>
            <person name="Daum C."/>
            <person name="Ezra D."/>
            <person name="Gonzalez J."/>
            <person name="Henrissat B."/>
            <person name="Kuo A."/>
            <person name="Liang C."/>
            <person name="Lipzen A."/>
            <person name="Lutzoni F."/>
            <person name="Magnuson J."/>
            <person name="Mondo S."/>
            <person name="Nolan M."/>
            <person name="Ohm R."/>
            <person name="Pangilinan J."/>
            <person name="Park H.-J."/>
            <person name="Ramirez L."/>
            <person name="Alfaro M."/>
            <person name="Sun H."/>
            <person name="Tritt A."/>
            <person name="Yoshinaga Y."/>
            <person name="Zwiers L.-H."/>
            <person name="Turgeon B."/>
            <person name="Goodwin S."/>
            <person name="Spatafora J."/>
            <person name="Crous P."/>
            <person name="Grigoriev I."/>
        </authorList>
    </citation>
    <scope>NUCLEOTIDE SEQUENCE</scope>
    <source>
        <strain evidence="2">HMLAC05119</strain>
    </source>
</reference>
<dbReference type="EMBL" id="ML979132">
    <property type="protein sequence ID" value="KAF1920354.1"/>
    <property type="molecule type" value="Genomic_DNA"/>
</dbReference>
<proteinExistence type="predicted"/>
<feature type="compositionally biased region" description="Basic and acidic residues" evidence="1">
    <location>
        <begin position="38"/>
        <end position="55"/>
    </location>
</feature>
<dbReference type="OrthoDB" id="3786647at2759"/>
<evidence type="ECO:0000313" key="2">
    <source>
        <dbReference type="EMBL" id="KAF1920354.1"/>
    </source>
</evidence>
<evidence type="ECO:0000256" key="1">
    <source>
        <dbReference type="SAM" id="MobiDB-lite"/>
    </source>
</evidence>
<protein>
    <submittedName>
        <fullName evidence="2">Uncharacterized protein</fullName>
    </submittedName>
</protein>
<sequence length="85" mass="9367">MPLLRNLTTKLKTAMSPSASPSSSPTSAPSPSGFEVLAGRRESHGFAMKRPETNPRVDSFVTDETSQAKQRRVSRFREELGLCEE</sequence>
<feature type="region of interest" description="Disordered" evidence="1">
    <location>
        <begin position="1"/>
        <end position="57"/>
    </location>
</feature>
<name>A0A6A5R095_AMPQU</name>
<dbReference type="AlphaFoldDB" id="A0A6A5R095"/>
<gene>
    <name evidence="2" type="ORF">BDU57DRAFT_552770</name>
</gene>
<evidence type="ECO:0000313" key="3">
    <source>
        <dbReference type="Proteomes" id="UP000800096"/>
    </source>
</evidence>
<accession>A0A6A5R095</accession>
<dbReference type="Proteomes" id="UP000800096">
    <property type="component" value="Unassembled WGS sequence"/>
</dbReference>
<feature type="compositionally biased region" description="Polar residues" evidence="1">
    <location>
        <begin position="1"/>
        <end position="11"/>
    </location>
</feature>
<keyword evidence="3" id="KW-1185">Reference proteome</keyword>
<feature type="compositionally biased region" description="Low complexity" evidence="1">
    <location>
        <begin position="16"/>
        <end position="32"/>
    </location>
</feature>